<dbReference type="EMBL" id="BARW01000052">
    <property type="protein sequence ID" value="GAI69021.1"/>
    <property type="molecule type" value="Genomic_DNA"/>
</dbReference>
<proteinExistence type="predicted"/>
<comment type="caution">
    <text evidence="2">The sequence shown here is derived from an EMBL/GenBank/DDBJ whole genome shotgun (WGS) entry which is preliminary data.</text>
</comment>
<evidence type="ECO:0000313" key="2">
    <source>
        <dbReference type="EMBL" id="GAI69021.1"/>
    </source>
</evidence>
<reference evidence="2" key="1">
    <citation type="journal article" date="2014" name="Front. Microbiol.">
        <title>High frequency of phylogenetically diverse reductive dehalogenase-homologous genes in deep subseafloor sedimentary metagenomes.</title>
        <authorList>
            <person name="Kawai M."/>
            <person name="Futagami T."/>
            <person name="Toyoda A."/>
            <person name="Takaki Y."/>
            <person name="Nishi S."/>
            <person name="Hori S."/>
            <person name="Arai W."/>
            <person name="Tsubouchi T."/>
            <person name="Morono Y."/>
            <person name="Uchiyama I."/>
            <person name="Ito T."/>
            <person name="Fujiyama A."/>
            <person name="Inagaki F."/>
            <person name="Takami H."/>
        </authorList>
    </citation>
    <scope>NUCLEOTIDE SEQUENCE</scope>
    <source>
        <strain evidence="2">Expedition CK06-06</strain>
    </source>
</reference>
<accession>X1RPY2</accession>
<keyword evidence="1" id="KW-0472">Membrane</keyword>
<gene>
    <name evidence="2" type="ORF">S12H4_00466</name>
</gene>
<evidence type="ECO:0000256" key="1">
    <source>
        <dbReference type="SAM" id="Phobius"/>
    </source>
</evidence>
<feature type="non-terminal residue" evidence="2">
    <location>
        <position position="77"/>
    </location>
</feature>
<dbReference type="AlphaFoldDB" id="X1RPY2"/>
<keyword evidence="1" id="KW-0812">Transmembrane</keyword>
<feature type="transmembrane region" description="Helical" evidence="1">
    <location>
        <begin position="6"/>
        <end position="22"/>
    </location>
</feature>
<keyword evidence="1" id="KW-1133">Transmembrane helix</keyword>
<organism evidence="2">
    <name type="scientific">marine sediment metagenome</name>
    <dbReference type="NCBI Taxonomy" id="412755"/>
    <lineage>
        <taxon>unclassified sequences</taxon>
        <taxon>metagenomes</taxon>
        <taxon>ecological metagenomes</taxon>
    </lineage>
</organism>
<sequence length="77" mass="9065">MWWLYALLILIALGGYVFVYVIERENAREQADEYITGTRLHAPAEIDQCIRRLDTANHRLLSKNEADRGRMAQLYRI</sequence>
<name>X1RPY2_9ZZZZ</name>
<protein>
    <submittedName>
        <fullName evidence="2">Uncharacterized protein</fullName>
    </submittedName>
</protein>